<proteinExistence type="predicted"/>
<evidence type="ECO:0000313" key="1">
    <source>
        <dbReference type="EMBL" id="BAU46798.1"/>
    </source>
</evidence>
<dbReference type="RefSeq" id="WP_096457545.1">
    <property type="nucleotide sequence ID" value="NZ_AP014936.1"/>
</dbReference>
<dbReference type="AlphaFoldDB" id="A0A1B4V043"/>
<accession>A0A1B4V043</accession>
<dbReference type="EMBL" id="AP014936">
    <property type="protein sequence ID" value="BAU46798.1"/>
    <property type="molecule type" value="Genomic_DNA"/>
</dbReference>
<reference evidence="1 2" key="1">
    <citation type="submission" date="2015-08" db="EMBL/GenBank/DDBJ databases">
        <title>Complete genome sequence of Sulfurifustis variabilis.</title>
        <authorList>
            <person name="Miura A."/>
            <person name="Kojima H."/>
            <person name="Fukui M."/>
        </authorList>
    </citation>
    <scope>NUCLEOTIDE SEQUENCE [LARGE SCALE GENOMIC DNA]</scope>
    <source>
        <strain evidence="2">skN76</strain>
    </source>
</reference>
<name>A0A1B4V043_9GAMM</name>
<organism evidence="1 2">
    <name type="scientific">Sulfurifustis variabilis</name>
    <dbReference type="NCBI Taxonomy" id="1675686"/>
    <lineage>
        <taxon>Bacteria</taxon>
        <taxon>Pseudomonadati</taxon>
        <taxon>Pseudomonadota</taxon>
        <taxon>Gammaproteobacteria</taxon>
        <taxon>Acidiferrobacterales</taxon>
        <taxon>Acidiferrobacteraceae</taxon>
        <taxon>Sulfurifustis</taxon>
    </lineage>
</organism>
<dbReference type="KEGG" id="sva:SVA_0216"/>
<gene>
    <name evidence="1" type="ORF">SVA_0216</name>
</gene>
<sequence length="61" mass="6756">MAAKKIQEVNETAEVLKNMLIVQLALAGVQQRAIRNIVGCDINRVSRIARHLKANKSDEEG</sequence>
<dbReference type="Proteomes" id="UP000218899">
    <property type="component" value="Chromosome"/>
</dbReference>
<evidence type="ECO:0000313" key="2">
    <source>
        <dbReference type="Proteomes" id="UP000218899"/>
    </source>
</evidence>
<keyword evidence="2" id="KW-1185">Reference proteome</keyword>
<protein>
    <submittedName>
        <fullName evidence="1">Uncharacterized protein</fullName>
    </submittedName>
</protein>